<dbReference type="RefSeq" id="WP_138366643.1">
    <property type="nucleotide sequence ID" value="NZ_VCEJ01000004.1"/>
</dbReference>
<keyword evidence="3" id="KW-1185">Reference proteome</keyword>
<dbReference type="Proteomes" id="UP000306402">
    <property type="component" value="Unassembled WGS sequence"/>
</dbReference>
<dbReference type="OrthoDB" id="9788101at2"/>
<sequence length="255" mass="29249">MNKPETKISIVTVCFNSAITIADTIESVLNQDYQPHEYILVDGASTDKTVQIIKTYEDVFRERGISYLYISEPDKGIYDAMNKGIAMATGELIGIVNSDDWYEKDALNLISSRYEFTANRSNTVFYGIIRLWLDGKEYAIRRYHHNFISREVIQHPTCFVPKALYNKHGAFNAEFRVCGDFDLLNRFNSKHVEFCNIDHVLTNFRIGGATSSHAAIAKAEALKVKLDFGTIGKKEYEKEIFKMKLRAFIKKFARI</sequence>
<organism evidence="2 3">
    <name type="scientific">Dyadobacter luticola</name>
    <dbReference type="NCBI Taxonomy" id="1979387"/>
    <lineage>
        <taxon>Bacteria</taxon>
        <taxon>Pseudomonadati</taxon>
        <taxon>Bacteroidota</taxon>
        <taxon>Cytophagia</taxon>
        <taxon>Cytophagales</taxon>
        <taxon>Spirosomataceae</taxon>
        <taxon>Dyadobacter</taxon>
    </lineage>
</organism>
<dbReference type="AlphaFoldDB" id="A0A5R9KY83"/>
<evidence type="ECO:0000259" key="1">
    <source>
        <dbReference type="Pfam" id="PF00535"/>
    </source>
</evidence>
<dbReference type="SUPFAM" id="SSF53448">
    <property type="entry name" value="Nucleotide-diphospho-sugar transferases"/>
    <property type="match status" value="1"/>
</dbReference>
<protein>
    <submittedName>
        <fullName evidence="2">Glycosyltransferase</fullName>
    </submittedName>
</protein>
<dbReference type="Gene3D" id="3.90.550.10">
    <property type="entry name" value="Spore Coat Polysaccharide Biosynthesis Protein SpsA, Chain A"/>
    <property type="match status" value="1"/>
</dbReference>
<evidence type="ECO:0000313" key="2">
    <source>
        <dbReference type="EMBL" id="TLV01272.1"/>
    </source>
</evidence>
<proteinExistence type="predicted"/>
<dbReference type="PANTHER" id="PTHR22916">
    <property type="entry name" value="GLYCOSYLTRANSFERASE"/>
    <property type="match status" value="1"/>
</dbReference>
<accession>A0A5R9KY83</accession>
<name>A0A5R9KY83_9BACT</name>
<keyword evidence="2" id="KW-0808">Transferase</keyword>
<dbReference type="Pfam" id="PF00535">
    <property type="entry name" value="Glycos_transf_2"/>
    <property type="match status" value="1"/>
</dbReference>
<reference evidence="2 3" key="1">
    <citation type="submission" date="2019-05" db="EMBL/GenBank/DDBJ databases">
        <authorList>
            <person name="Qu J.-H."/>
        </authorList>
    </citation>
    <scope>NUCLEOTIDE SEQUENCE [LARGE SCALE GENOMIC DNA]</scope>
    <source>
        <strain evidence="2 3">T17</strain>
    </source>
</reference>
<feature type="domain" description="Glycosyltransferase 2-like" evidence="1">
    <location>
        <begin position="9"/>
        <end position="110"/>
    </location>
</feature>
<dbReference type="EMBL" id="VCEJ01000004">
    <property type="protein sequence ID" value="TLV01272.1"/>
    <property type="molecule type" value="Genomic_DNA"/>
</dbReference>
<gene>
    <name evidence="2" type="ORF">FEN17_17680</name>
</gene>
<dbReference type="CDD" id="cd06433">
    <property type="entry name" value="GT_2_WfgS_like"/>
    <property type="match status" value="1"/>
</dbReference>
<dbReference type="PANTHER" id="PTHR22916:SF3">
    <property type="entry name" value="UDP-GLCNAC:BETAGAL BETA-1,3-N-ACETYLGLUCOSAMINYLTRANSFERASE-LIKE PROTEIN 1"/>
    <property type="match status" value="1"/>
</dbReference>
<dbReference type="InterPro" id="IPR029044">
    <property type="entry name" value="Nucleotide-diphossugar_trans"/>
</dbReference>
<comment type="caution">
    <text evidence="2">The sequence shown here is derived from an EMBL/GenBank/DDBJ whole genome shotgun (WGS) entry which is preliminary data.</text>
</comment>
<evidence type="ECO:0000313" key="3">
    <source>
        <dbReference type="Proteomes" id="UP000306402"/>
    </source>
</evidence>
<dbReference type="InterPro" id="IPR001173">
    <property type="entry name" value="Glyco_trans_2-like"/>
</dbReference>
<dbReference type="GO" id="GO:0016758">
    <property type="term" value="F:hexosyltransferase activity"/>
    <property type="evidence" value="ECO:0007669"/>
    <property type="project" value="UniProtKB-ARBA"/>
</dbReference>